<gene>
    <name evidence="1" type="ORF">GCM10007157_28400</name>
</gene>
<accession>A0A8H9I468</accession>
<evidence type="ECO:0000313" key="1">
    <source>
        <dbReference type="EMBL" id="GGW35190.1"/>
    </source>
</evidence>
<dbReference type="GO" id="GO:0004519">
    <property type="term" value="F:endonuclease activity"/>
    <property type="evidence" value="ECO:0007669"/>
    <property type="project" value="UniProtKB-KW"/>
</dbReference>
<organism evidence="1 2">
    <name type="scientific">Vreelandella hamiltonii</name>
    <dbReference type="NCBI Taxonomy" id="502829"/>
    <lineage>
        <taxon>Bacteria</taxon>
        <taxon>Pseudomonadati</taxon>
        <taxon>Pseudomonadota</taxon>
        <taxon>Gammaproteobacteria</taxon>
        <taxon>Oceanospirillales</taxon>
        <taxon>Halomonadaceae</taxon>
        <taxon>Vreelandella</taxon>
    </lineage>
</organism>
<keyword evidence="1" id="KW-0378">Hydrolase</keyword>
<dbReference type="Proteomes" id="UP000623776">
    <property type="component" value="Unassembled WGS sequence"/>
</dbReference>
<keyword evidence="1" id="KW-0540">Nuclease</keyword>
<dbReference type="EMBL" id="BMXN01000020">
    <property type="protein sequence ID" value="GGW35190.1"/>
    <property type="molecule type" value="Genomic_DNA"/>
</dbReference>
<dbReference type="RefSeq" id="WP_189463960.1">
    <property type="nucleotide sequence ID" value="NZ_BMXN01000020.1"/>
</dbReference>
<dbReference type="AlphaFoldDB" id="A0A8H9I468"/>
<reference evidence="2" key="1">
    <citation type="journal article" date="2019" name="Int. J. Syst. Evol. Microbiol.">
        <title>The Global Catalogue of Microorganisms (GCM) 10K type strain sequencing project: providing services to taxonomists for standard genome sequencing and annotation.</title>
        <authorList>
            <consortium name="The Broad Institute Genomics Platform"/>
            <consortium name="The Broad Institute Genome Sequencing Center for Infectious Disease"/>
            <person name="Wu L."/>
            <person name="Ma J."/>
        </authorList>
    </citation>
    <scope>NUCLEOTIDE SEQUENCE [LARGE SCALE GENOMIC DNA]</scope>
    <source>
        <strain evidence="2">KCTC 22154</strain>
    </source>
</reference>
<keyword evidence="2" id="KW-1185">Reference proteome</keyword>
<dbReference type="Gene3D" id="1.10.30.50">
    <property type="match status" value="1"/>
</dbReference>
<protein>
    <submittedName>
        <fullName evidence="1">HNH endonuclease</fullName>
    </submittedName>
</protein>
<proteinExistence type="predicted"/>
<name>A0A8H9I468_9GAMM</name>
<evidence type="ECO:0000313" key="2">
    <source>
        <dbReference type="Proteomes" id="UP000623776"/>
    </source>
</evidence>
<sequence length="219" mass="25813">MFNVTRSPEIPASLATQRSYAEEDVLLKLKEIFHDKCYLCEIKDPTSINVEHFYAHQGDNNKKFDWNNLYYVCGRCNNIKLAKYNNLIDCADPGYDAFRLVKHLPPHTPYQSKLIIEAMNDDDKTTETAALLDEIYNTDKTINKKITGRYLRRKIFSRYNRFLELVNVHIDDELSQEVKDDALMRLRNLVSKKQEFSAFIRWIVIEDDYLLDILGEYID</sequence>
<keyword evidence="1" id="KW-0255">Endonuclease</keyword>
<comment type="caution">
    <text evidence="1">The sequence shown here is derived from an EMBL/GenBank/DDBJ whole genome shotgun (WGS) entry which is preliminary data.</text>
</comment>